<evidence type="ECO:0000313" key="1">
    <source>
        <dbReference type="EMBL" id="NEN23167.1"/>
    </source>
</evidence>
<dbReference type="AlphaFoldDB" id="A0A7K3WND9"/>
<dbReference type="EMBL" id="JAAGVY010000008">
    <property type="protein sequence ID" value="NEN23167.1"/>
    <property type="molecule type" value="Genomic_DNA"/>
</dbReference>
<accession>A0A7K3WND9</accession>
<organism evidence="1 2">
    <name type="scientific">Cryomorpha ignava</name>
    <dbReference type="NCBI Taxonomy" id="101383"/>
    <lineage>
        <taxon>Bacteria</taxon>
        <taxon>Pseudomonadati</taxon>
        <taxon>Bacteroidota</taxon>
        <taxon>Flavobacteriia</taxon>
        <taxon>Flavobacteriales</taxon>
        <taxon>Cryomorphaceae</taxon>
        <taxon>Cryomorpha</taxon>
    </lineage>
</organism>
<dbReference type="Proteomes" id="UP000486602">
    <property type="component" value="Unassembled WGS sequence"/>
</dbReference>
<name>A0A7K3WND9_9FLAO</name>
<evidence type="ECO:0000313" key="2">
    <source>
        <dbReference type="Proteomes" id="UP000486602"/>
    </source>
</evidence>
<comment type="caution">
    <text evidence="1">The sequence shown here is derived from an EMBL/GenBank/DDBJ whole genome shotgun (WGS) entry which is preliminary data.</text>
</comment>
<reference evidence="1 2" key="1">
    <citation type="submission" date="2020-02" db="EMBL/GenBank/DDBJ databases">
        <title>Out from the shadows clarifying the taxonomy of the family Cryomorphaceae and related taxa by utilizing the GTDB taxonomic framework.</title>
        <authorList>
            <person name="Bowman J.P."/>
        </authorList>
    </citation>
    <scope>NUCLEOTIDE SEQUENCE [LARGE SCALE GENOMIC DNA]</scope>
    <source>
        <strain evidence="1 2">QSSC 1-22</strain>
    </source>
</reference>
<gene>
    <name evidence="1" type="ORF">G3O08_06600</name>
</gene>
<proteinExistence type="predicted"/>
<protein>
    <submittedName>
        <fullName evidence="1">DUF4097 domain-containing protein</fullName>
    </submittedName>
</protein>
<sequence>MKISRIHIVLVILLMPIGIPFAEAQQAIQVVSTTQKESYSWTDKSRLFINGEQATIELSTYGGTELKCEIVRASRHSNKEQAETDLKKLKLIADQSGKTISLRNYVELSGSDKRPESKLKTTYKIQIPINVKGSIEIWNYFGNITVEDISSDMKFKLEFTNLNLTNFSGIAEMKLKYGEINLKNISGIIDLTSNRTNITIENLTGSAEIDATYAELRILKISKALRFAVNADRSEIFLDIASKTLMNYEIKTQNSEVKNLSSKQLESVTDTDGSQKYHYKAAGNTANAVIQLNTGTLNYIVQ</sequence>
<keyword evidence="2" id="KW-1185">Reference proteome</keyword>
<dbReference type="RefSeq" id="WP_163284110.1">
    <property type="nucleotide sequence ID" value="NZ_JAAGVY010000008.1"/>
</dbReference>